<feature type="region of interest" description="Disordered" evidence="2">
    <location>
        <begin position="150"/>
        <end position="185"/>
    </location>
</feature>
<dbReference type="PANTHER" id="PTHR23159">
    <property type="entry name" value="CENTROSOMAL PROTEIN 2"/>
    <property type="match status" value="1"/>
</dbReference>
<dbReference type="Proteomes" id="UP001423409">
    <property type="component" value="Unassembled WGS sequence"/>
</dbReference>
<protein>
    <submittedName>
        <fullName evidence="4">Chromosome partition protein Smc</fullName>
    </submittedName>
</protein>
<feature type="compositionally biased region" description="Low complexity" evidence="2">
    <location>
        <begin position="109"/>
        <end position="119"/>
    </location>
</feature>
<organism evidence="4 5">
    <name type="scientific">Deinococcus caeni</name>
    <dbReference type="NCBI Taxonomy" id="569127"/>
    <lineage>
        <taxon>Bacteria</taxon>
        <taxon>Thermotogati</taxon>
        <taxon>Deinococcota</taxon>
        <taxon>Deinococci</taxon>
        <taxon>Deinococcales</taxon>
        <taxon>Deinococcaceae</taxon>
        <taxon>Deinococcus</taxon>
    </lineage>
</organism>
<feature type="region of interest" description="Disordered" evidence="2">
    <location>
        <begin position="102"/>
        <end position="128"/>
    </location>
</feature>
<accession>A0ABP9U8H6</accession>
<name>A0ABP9U8H6_9DEIO</name>
<evidence type="ECO:0000313" key="5">
    <source>
        <dbReference type="Proteomes" id="UP001423409"/>
    </source>
</evidence>
<dbReference type="InterPro" id="IPR021435">
    <property type="entry name" value="DUF3084"/>
</dbReference>
<feature type="transmembrane region" description="Helical" evidence="3">
    <location>
        <begin position="43"/>
        <end position="65"/>
    </location>
</feature>
<evidence type="ECO:0000256" key="3">
    <source>
        <dbReference type="SAM" id="Phobius"/>
    </source>
</evidence>
<feature type="compositionally biased region" description="Basic and acidic residues" evidence="2">
    <location>
        <begin position="162"/>
        <end position="172"/>
    </location>
</feature>
<evidence type="ECO:0000313" key="4">
    <source>
        <dbReference type="EMBL" id="GAA5439119.1"/>
    </source>
</evidence>
<evidence type="ECO:0000256" key="2">
    <source>
        <dbReference type="SAM" id="MobiDB-lite"/>
    </source>
</evidence>
<dbReference type="RefSeq" id="WP_345441850.1">
    <property type="nucleotide sequence ID" value="NZ_BAABQU010000005.1"/>
</dbReference>
<evidence type="ECO:0000256" key="1">
    <source>
        <dbReference type="SAM" id="Coils"/>
    </source>
</evidence>
<proteinExistence type="predicted"/>
<keyword evidence="3" id="KW-0472">Membrane</keyword>
<comment type="caution">
    <text evidence="4">The sequence shown here is derived from an EMBL/GenBank/DDBJ whole genome shotgun (WGS) entry which is preliminary data.</text>
</comment>
<dbReference type="EMBL" id="BAABQU010000005">
    <property type="protein sequence ID" value="GAA5439119.1"/>
    <property type="molecule type" value="Genomic_DNA"/>
</dbReference>
<keyword evidence="1" id="KW-0175">Coiled coil</keyword>
<keyword evidence="3" id="KW-0812">Transmembrane</keyword>
<sequence length="571" mass="61425">MLWLFLPFVIVLSGVVAYAADTIARKAGRKHIRLFGLRPKTTALLVAVLSGMGISAASLAAFLALNSSAVNTIAQADQLRPQLEALRTEIGGVQAELRAAQADRDRAQQEAQTLRAQQQNAQRDLKSTRADLNAARAAEQTLGKQAAELERRVRTLTTTRTSLERRAEESRLKLTQSEQALDRSQQRAQTLDAQVVDLAARIALSEQETRTAQERAAAAQQAAEQVQQRAAAQQAAAQAAQRAAAQQAQQARAQVTTLSGQVRTLNASRAAADAALSSARQTLNAAQDALARAREQQQAAQQARDRLLTERAQLTAERDAAARDRDRVRAELTTLQAQQAQLRTQQTQLRASNEALGRDLAAARETLGRLQDEYSSSRAELSASRNTDLAYPKNDLVYAAVVPSVRNLDAFLADAARSAQARGAKGAPSVRLSAGARSLLETKLRGLNVSTFVQCRAAQNAAVGFPVDLSCDARPNAVLYRGDQIIRRATLNLNVTPGALQEQVNDLVKDTVLDITARGVPSEYVQGLDVTELVTLLSRLGTRSGAAATVGIAARQDVRPGTRVDLYPVLP</sequence>
<dbReference type="Pfam" id="PF11283">
    <property type="entry name" value="DUF3084"/>
    <property type="match status" value="1"/>
</dbReference>
<gene>
    <name evidence="4" type="primary">smc_1</name>
    <name evidence="4" type="ORF">Dcae01_00618</name>
</gene>
<feature type="coiled-coil region" evidence="1">
    <location>
        <begin position="276"/>
        <end position="380"/>
    </location>
</feature>
<keyword evidence="5" id="KW-1185">Reference proteome</keyword>
<keyword evidence="3" id="KW-1133">Transmembrane helix</keyword>
<reference evidence="4 5" key="1">
    <citation type="submission" date="2024-02" db="EMBL/GenBank/DDBJ databases">
        <title>Deinococcus caeni NBRC 101312.</title>
        <authorList>
            <person name="Ichikawa N."/>
            <person name="Katano-Makiyama Y."/>
            <person name="Hidaka K."/>
        </authorList>
    </citation>
    <scope>NUCLEOTIDE SEQUENCE [LARGE SCALE GENOMIC DNA]</scope>
    <source>
        <strain evidence="4 5">NBRC 101312</strain>
    </source>
</reference>
<dbReference type="SUPFAM" id="SSF57997">
    <property type="entry name" value="Tropomyosin"/>
    <property type="match status" value="1"/>
</dbReference>
<dbReference type="PANTHER" id="PTHR23159:SF31">
    <property type="entry name" value="CENTROSOME-ASSOCIATED PROTEIN CEP250 ISOFORM X1"/>
    <property type="match status" value="1"/>
</dbReference>